<sequence length="288" mass="33857">MDKIFPKEFERRWHNLISKYRLSENEWLQKTYGTKEIWASSYLNDKFFSRIRTTSQCEGIHSLIKNYISKNCYLLELIHNFNEAMNLYQKNELLSDFKSLFTTPVLTTCLQDIGKQAANVFTKSMFKEVQCEIEKAGKLNVITYLVSNDEVKRQPGENLKYNIIKPLKKLLVIIVCFESRGILCCHIFCTMRHNHIDTILDTILHPWILTLKILLILDMHKKRRDPNSKIFTNTGLVGDPTVVKTKGAPRQNRWATKSCNCSRYTRHGHTIQRCPELYRRNILHIGHH</sequence>
<keyword evidence="1" id="KW-0863">Zinc-finger</keyword>
<organism evidence="2 3">
    <name type="scientific">Arachis hypogaea</name>
    <name type="common">Peanut</name>
    <dbReference type="NCBI Taxonomy" id="3818"/>
    <lineage>
        <taxon>Eukaryota</taxon>
        <taxon>Viridiplantae</taxon>
        <taxon>Streptophyta</taxon>
        <taxon>Embryophyta</taxon>
        <taxon>Tracheophyta</taxon>
        <taxon>Spermatophyta</taxon>
        <taxon>Magnoliopsida</taxon>
        <taxon>eudicotyledons</taxon>
        <taxon>Gunneridae</taxon>
        <taxon>Pentapetalae</taxon>
        <taxon>rosids</taxon>
        <taxon>fabids</taxon>
        <taxon>Fabales</taxon>
        <taxon>Fabaceae</taxon>
        <taxon>Papilionoideae</taxon>
        <taxon>50 kb inversion clade</taxon>
        <taxon>dalbergioids sensu lato</taxon>
        <taxon>Dalbergieae</taxon>
        <taxon>Pterocarpus clade</taxon>
        <taxon>Arachis</taxon>
    </lineage>
</organism>
<evidence type="ECO:0000256" key="1">
    <source>
        <dbReference type="RuleBase" id="RU367018"/>
    </source>
</evidence>
<evidence type="ECO:0000313" key="2">
    <source>
        <dbReference type="EMBL" id="RYR33845.1"/>
    </source>
</evidence>
<keyword evidence="1" id="KW-0862">Zinc</keyword>
<dbReference type="GO" id="GO:0005634">
    <property type="term" value="C:nucleus"/>
    <property type="evidence" value="ECO:0007669"/>
    <property type="project" value="UniProtKB-SubCell"/>
</dbReference>
<name>A0A445B582_ARAHY</name>
<dbReference type="GO" id="GO:0006355">
    <property type="term" value="P:regulation of DNA-templated transcription"/>
    <property type="evidence" value="ECO:0007669"/>
    <property type="project" value="UniProtKB-UniRule"/>
</dbReference>
<evidence type="ECO:0000313" key="3">
    <source>
        <dbReference type="Proteomes" id="UP000289738"/>
    </source>
</evidence>
<dbReference type="GO" id="GO:0008270">
    <property type="term" value="F:zinc ion binding"/>
    <property type="evidence" value="ECO:0007669"/>
    <property type="project" value="UniProtKB-UniRule"/>
</dbReference>
<comment type="similarity">
    <text evidence="1">Belongs to the FHY3/FAR1 family.</text>
</comment>
<keyword evidence="1" id="KW-0479">Metal-binding</keyword>
<comment type="caution">
    <text evidence="2">The sequence shown here is derived from an EMBL/GenBank/DDBJ whole genome shotgun (WGS) entry which is preliminary data.</text>
</comment>
<gene>
    <name evidence="2" type="ORF">Ahy_A10g048494</name>
</gene>
<reference evidence="2 3" key="1">
    <citation type="submission" date="2019-01" db="EMBL/GenBank/DDBJ databases">
        <title>Sequencing of cultivated peanut Arachis hypogaea provides insights into genome evolution and oil improvement.</title>
        <authorList>
            <person name="Chen X."/>
        </authorList>
    </citation>
    <scope>NUCLEOTIDE SEQUENCE [LARGE SCALE GENOMIC DNA]</scope>
    <source>
        <strain evidence="3">cv. Fuhuasheng</strain>
        <tissue evidence="2">Leaves</tissue>
    </source>
</reference>
<proteinExistence type="inferred from homology"/>
<dbReference type="PANTHER" id="PTHR31669">
    <property type="entry name" value="PROTEIN FAR1-RELATED SEQUENCE 10-RELATED"/>
    <property type="match status" value="1"/>
</dbReference>
<dbReference type="AlphaFoldDB" id="A0A445B582"/>
<comment type="function">
    <text evidence="1">Putative transcription activator involved in regulating light control of development.</text>
</comment>
<dbReference type="PANTHER" id="PTHR31669:SF292">
    <property type="entry name" value="OS02G0262500 PROTEIN"/>
    <property type="match status" value="1"/>
</dbReference>
<keyword evidence="3" id="KW-1185">Reference proteome</keyword>
<dbReference type="InterPro" id="IPR031052">
    <property type="entry name" value="FHY3/FAR1"/>
</dbReference>
<accession>A0A445B582</accession>
<protein>
    <recommendedName>
        <fullName evidence="1">Protein FAR1-RELATED SEQUENCE</fullName>
    </recommendedName>
</protein>
<comment type="subcellular location">
    <subcellularLocation>
        <location evidence="1">Nucleus</location>
    </subcellularLocation>
</comment>
<keyword evidence="1" id="KW-0539">Nucleus</keyword>
<dbReference type="Proteomes" id="UP000289738">
    <property type="component" value="Chromosome A10"/>
</dbReference>
<dbReference type="EMBL" id="SDMP01000010">
    <property type="protein sequence ID" value="RYR33845.1"/>
    <property type="molecule type" value="Genomic_DNA"/>
</dbReference>